<reference evidence="5" key="1">
    <citation type="submission" date="2018-05" db="EMBL/GenBank/DDBJ databases">
        <authorList>
            <person name="Lanie J.A."/>
            <person name="Ng W.-L."/>
            <person name="Kazmierczak K.M."/>
            <person name="Andrzejewski T.M."/>
            <person name="Davidsen T.M."/>
            <person name="Wayne K.J."/>
            <person name="Tettelin H."/>
            <person name="Glass J.I."/>
            <person name="Rusch D."/>
            <person name="Podicherti R."/>
            <person name="Tsui H.-C.T."/>
            <person name="Winkler M.E."/>
        </authorList>
    </citation>
    <scope>NUCLEOTIDE SEQUENCE</scope>
</reference>
<keyword evidence="4" id="KW-1133">Transmembrane helix</keyword>
<keyword evidence="1" id="KW-0732">Signal</keyword>
<accession>A0A381Z133</accession>
<dbReference type="GO" id="GO:0007155">
    <property type="term" value="P:cell adhesion"/>
    <property type="evidence" value="ECO:0007669"/>
    <property type="project" value="InterPro"/>
</dbReference>
<dbReference type="Gene3D" id="4.10.1080.10">
    <property type="entry name" value="TSP type-3 repeat"/>
    <property type="match status" value="3"/>
</dbReference>
<dbReference type="EMBL" id="UINC01019563">
    <property type="protein sequence ID" value="SVA82910.1"/>
    <property type="molecule type" value="Genomic_DNA"/>
</dbReference>
<sequence length="817" mass="87570">MRVVVVKFAIILILSSTIFAGYTFEVKSDTVAIDGNFTHPADDHDYRFYSSKDDNSEDNNSTTNEFDVDGDGVWDEFRSMPGFMHGLANTSTTYDLAYFSLDGACAILNNGSMMCWGMDHNGLRGDGNPGPVYEHAPVYAALPQNRMAVEVSIGMDQACVLLENGSVACWGRHHPAGILDPQIHSQYGWQLEEATTVPSLPNDAISISVASGGEAHTCAIMDNGSVYCWGANQNGQLGIGYRCVYGSGFSIGNDCISVSYLAWGGDQNATSHIGQATMMNLPIGRTAVGLNLIGSNTFVVLDNHSMICYGNDCGSEGNFSNYVYVDNGSKITASFDQRVLTSEGLVLDLDSFHRPILTPVGVNSYNNQAGVFSEADRLCASLKNGSVACNEIGTWVSGSGGLGTDSHWYSPPNNLSAGGVQSDHWKACVALSNGELQCWGFNGGPQHLGTGYLCLNGTNDQHNCDSSNYVMTARSILLPRPIMIGEMDLDGDGISKLLDRCPDGESNWKSNLTSDFDGDGCRDISEDDDDDGDGIIDIDSDCDGLGNNVDPDDDNDGVSDVDDAFPLNPYESTDFDNDGIGDNCDCDTDGDGMPDMFDPFPFNSSESYDSDGDGIGDNSDDDDDDDGTLDVDDAFPLDPNEDTDTDGDGVGDNADDDDDGDGVSDLMDSFPLDLDEWWDTDGDGIGDNEDTDDDGDGSLDDDDAFPLDPNEDSDTDGDGVGDNADDDDDDDGSTDDNDDQPMNKNEQNDFDGDGIGDNLDEDDDNDGVLDVEDDYPFDESMSTKGLLDNSISMRYSLAINLIIILAAIILLSNKKRV</sequence>
<feature type="compositionally biased region" description="Acidic residues" evidence="3">
    <location>
        <begin position="673"/>
        <end position="739"/>
    </location>
</feature>
<dbReference type="InterPro" id="IPR003367">
    <property type="entry name" value="Thrombospondin_3-like_rpt"/>
</dbReference>
<feature type="region of interest" description="Disordered" evidence="3">
    <location>
        <begin position="520"/>
        <end position="783"/>
    </location>
</feature>
<feature type="compositionally biased region" description="Acidic residues" evidence="3">
    <location>
        <begin position="608"/>
        <end position="662"/>
    </location>
</feature>
<keyword evidence="2" id="KW-0106">Calcium</keyword>
<feature type="compositionally biased region" description="Acidic residues" evidence="3">
    <location>
        <begin position="550"/>
        <end position="563"/>
    </location>
</feature>
<protein>
    <submittedName>
        <fullName evidence="5">Uncharacterized protein</fullName>
    </submittedName>
</protein>
<organism evidence="5">
    <name type="scientific">marine metagenome</name>
    <dbReference type="NCBI Taxonomy" id="408172"/>
    <lineage>
        <taxon>unclassified sequences</taxon>
        <taxon>metagenomes</taxon>
        <taxon>ecological metagenomes</taxon>
    </lineage>
</organism>
<dbReference type="PANTHER" id="PTHR10199">
    <property type="entry name" value="THROMBOSPONDIN"/>
    <property type="match status" value="1"/>
</dbReference>
<dbReference type="SUPFAM" id="SSF103647">
    <property type="entry name" value="TSP type-3 repeat"/>
    <property type="match status" value="3"/>
</dbReference>
<evidence type="ECO:0000313" key="5">
    <source>
        <dbReference type="EMBL" id="SVA82910.1"/>
    </source>
</evidence>
<dbReference type="Pfam" id="PF13540">
    <property type="entry name" value="RCC1_2"/>
    <property type="match status" value="1"/>
</dbReference>
<keyword evidence="4" id="KW-0472">Membrane</keyword>
<gene>
    <name evidence="5" type="ORF">METZ01_LOCUS135764</name>
</gene>
<evidence type="ECO:0000256" key="4">
    <source>
        <dbReference type="SAM" id="Phobius"/>
    </source>
</evidence>
<feature type="compositionally biased region" description="Acidic residues" evidence="3">
    <location>
        <begin position="573"/>
        <end position="592"/>
    </location>
</feature>
<feature type="compositionally biased region" description="Acidic residues" evidence="3">
    <location>
        <begin position="525"/>
        <end position="542"/>
    </location>
</feature>
<dbReference type="PANTHER" id="PTHR10199:SF119">
    <property type="entry name" value="RE20510P"/>
    <property type="match status" value="1"/>
</dbReference>
<dbReference type="AlphaFoldDB" id="A0A381Z133"/>
<evidence type="ECO:0000256" key="2">
    <source>
        <dbReference type="ARBA" id="ARBA00022837"/>
    </source>
</evidence>
<keyword evidence="4" id="KW-0812">Transmembrane</keyword>
<dbReference type="Gene3D" id="2.130.10.30">
    <property type="entry name" value="Regulator of chromosome condensation 1/beta-lactamase-inhibitor protein II"/>
    <property type="match status" value="1"/>
</dbReference>
<feature type="transmembrane region" description="Helical" evidence="4">
    <location>
        <begin position="793"/>
        <end position="811"/>
    </location>
</feature>
<evidence type="ECO:0000256" key="3">
    <source>
        <dbReference type="SAM" id="MobiDB-lite"/>
    </source>
</evidence>
<dbReference type="SUPFAM" id="SSF50985">
    <property type="entry name" value="RCC1/BLIP-II"/>
    <property type="match status" value="1"/>
</dbReference>
<feature type="compositionally biased region" description="Acidic residues" evidence="3">
    <location>
        <begin position="748"/>
        <end position="777"/>
    </location>
</feature>
<name>A0A381Z133_9ZZZZ</name>
<evidence type="ECO:0000256" key="1">
    <source>
        <dbReference type="ARBA" id="ARBA00022729"/>
    </source>
</evidence>
<dbReference type="Pfam" id="PF02412">
    <property type="entry name" value="TSP_3"/>
    <property type="match status" value="2"/>
</dbReference>
<dbReference type="InterPro" id="IPR009091">
    <property type="entry name" value="RCC1/BLIP-II"/>
</dbReference>
<proteinExistence type="predicted"/>
<dbReference type="GO" id="GO:0005509">
    <property type="term" value="F:calcium ion binding"/>
    <property type="evidence" value="ECO:0007669"/>
    <property type="project" value="InterPro"/>
</dbReference>
<dbReference type="InterPro" id="IPR028974">
    <property type="entry name" value="TSP_type-3_rpt"/>
</dbReference>